<evidence type="ECO:0008006" key="5">
    <source>
        <dbReference type="Google" id="ProtNLM"/>
    </source>
</evidence>
<evidence type="ECO:0000256" key="1">
    <source>
        <dbReference type="SAM" id="MobiDB-lite"/>
    </source>
</evidence>
<feature type="chain" id="PRO_5037918064" description="Outer membrane lipoprotein-sorting protein" evidence="2">
    <location>
        <begin position="22"/>
        <end position="256"/>
    </location>
</feature>
<feature type="signal peptide" evidence="2">
    <location>
        <begin position="1"/>
        <end position="21"/>
    </location>
</feature>
<protein>
    <recommendedName>
        <fullName evidence="5">Outer membrane lipoprotein-sorting protein</fullName>
    </recommendedName>
</protein>
<evidence type="ECO:0000313" key="4">
    <source>
        <dbReference type="Proteomes" id="UP000696931"/>
    </source>
</evidence>
<feature type="region of interest" description="Disordered" evidence="1">
    <location>
        <begin position="235"/>
        <end position="256"/>
    </location>
</feature>
<keyword evidence="2" id="KW-0732">Signal</keyword>
<sequence>MRTLPALLVLMLACATAPVRAEAPPAGGPEVRALIERVTAAYGGRPALEKIKAYRVEGSLFSAMRHSDSPTVRVFARPARLKVMLDYANGAEMRFVDGDRGWRNEGGGEVEEVQGPMFAAMVLQAARAGVPWILYEHADEASFTDSLEQNGVRCAGIQIPLGRGLLLRAWVHPGNFHVVRSQGLLSQGGMSTHFETVYSDFRAVNGITFAFREENFASGHQTGLTTITKVVLNPPIRPGEFRPSPTGAPRSRRGDS</sequence>
<dbReference type="Proteomes" id="UP000696931">
    <property type="component" value="Unassembled WGS sequence"/>
</dbReference>
<name>A0A933S9Y1_UNCEI</name>
<gene>
    <name evidence="3" type="ORF">HZA61_02040</name>
</gene>
<evidence type="ECO:0000313" key="3">
    <source>
        <dbReference type="EMBL" id="MBI5168247.1"/>
    </source>
</evidence>
<organism evidence="3 4">
    <name type="scientific">Eiseniibacteriota bacterium</name>
    <dbReference type="NCBI Taxonomy" id="2212470"/>
    <lineage>
        <taxon>Bacteria</taxon>
        <taxon>Candidatus Eiseniibacteriota</taxon>
    </lineage>
</organism>
<comment type="caution">
    <text evidence="3">The sequence shown here is derived from an EMBL/GenBank/DDBJ whole genome shotgun (WGS) entry which is preliminary data.</text>
</comment>
<dbReference type="EMBL" id="JACRIW010000017">
    <property type="protein sequence ID" value="MBI5168247.1"/>
    <property type="molecule type" value="Genomic_DNA"/>
</dbReference>
<evidence type="ECO:0000256" key="2">
    <source>
        <dbReference type="SAM" id="SignalP"/>
    </source>
</evidence>
<dbReference type="AlphaFoldDB" id="A0A933S9Y1"/>
<proteinExistence type="predicted"/>
<accession>A0A933S9Y1</accession>
<reference evidence="3" key="1">
    <citation type="submission" date="2020-07" db="EMBL/GenBank/DDBJ databases">
        <title>Huge and variable diversity of episymbiotic CPR bacteria and DPANN archaea in groundwater ecosystems.</title>
        <authorList>
            <person name="He C.Y."/>
            <person name="Keren R."/>
            <person name="Whittaker M."/>
            <person name="Farag I.F."/>
            <person name="Doudna J."/>
            <person name="Cate J.H.D."/>
            <person name="Banfield J.F."/>
        </authorList>
    </citation>
    <scope>NUCLEOTIDE SEQUENCE</scope>
    <source>
        <strain evidence="3">NC_groundwater_1813_Pr3_B-0.1um_71_17</strain>
    </source>
</reference>